<evidence type="ECO:0008006" key="3">
    <source>
        <dbReference type="Google" id="ProtNLM"/>
    </source>
</evidence>
<evidence type="ECO:0000313" key="2">
    <source>
        <dbReference type="Proteomes" id="UP000183047"/>
    </source>
</evidence>
<reference evidence="2" key="1">
    <citation type="submission" date="2016-10" db="EMBL/GenBank/DDBJ databases">
        <authorList>
            <person name="Varghese N."/>
            <person name="Submissions S."/>
        </authorList>
    </citation>
    <scope>NUCLEOTIDE SEQUENCE [LARGE SCALE GENOMIC DNA]</scope>
    <source>
        <strain evidence="2">XBD2006</strain>
    </source>
</reference>
<dbReference type="Gene3D" id="1.20.5.340">
    <property type="match status" value="1"/>
</dbReference>
<name>A0A1G5CB01_9FIRM</name>
<evidence type="ECO:0000313" key="1">
    <source>
        <dbReference type="EMBL" id="SCX99490.1"/>
    </source>
</evidence>
<organism evidence="1 2">
    <name type="scientific">Butyrivibrio hungatei</name>
    <dbReference type="NCBI Taxonomy" id="185008"/>
    <lineage>
        <taxon>Bacteria</taxon>
        <taxon>Bacillati</taxon>
        <taxon>Bacillota</taxon>
        <taxon>Clostridia</taxon>
        <taxon>Lachnospirales</taxon>
        <taxon>Lachnospiraceae</taxon>
        <taxon>Butyrivibrio</taxon>
    </lineage>
</organism>
<dbReference type="EMBL" id="FMUR01000006">
    <property type="protein sequence ID" value="SCX99490.1"/>
    <property type="molecule type" value="Genomic_DNA"/>
</dbReference>
<accession>A0A1G5CB01</accession>
<gene>
    <name evidence="1" type="ORF">SAMN02910451_01018</name>
</gene>
<dbReference type="RefSeq" id="WP_074461737.1">
    <property type="nucleotide sequence ID" value="NZ_FMUR01000006.1"/>
</dbReference>
<sequence length="345" mass="39026">MTEVNGKSKNLTYETATGEIEFTLMSDMMFHYVMQKSENALMGLVCALKGITPKDVKKLLVTNPIDLNSTGKETIMDIKLTLNNDEILNIELQVYPDKYWTSRSILYLCRAYDNIGSGEDYSLIKPTTLFCITDQKLLPNATEEFYSKYRLTNLKSHDLYTDKFGINVLQLNHIDIATEEDISNNLVFWAKLFNATTWEEFKALAKDHPDIKEVGNLIFELNYDNRAKDLLEGQRRYREQMNSQYTAGYTDAAEKFEQEISKKDATIADNKATIAARDATIADNKATIAARDATIADNKATIAARDATIADNKATIAARDATIADKNLEIETLKAKLKEYEQSKK</sequence>
<keyword evidence="2" id="KW-1185">Reference proteome</keyword>
<proteinExistence type="predicted"/>
<dbReference type="Proteomes" id="UP000183047">
    <property type="component" value="Unassembled WGS sequence"/>
</dbReference>
<dbReference type="OrthoDB" id="2000698at2"/>
<dbReference type="Pfam" id="PF12784">
    <property type="entry name" value="PDDEXK_2"/>
    <property type="match status" value="1"/>
</dbReference>
<dbReference type="AlphaFoldDB" id="A0A1G5CB01"/>
<protein>
    <recommendedName>
        <fullName evidence="3">PD-(D/E)XK nuclease family transposase</fullName>
    </recommendedName>
</protein>